<comment type="caution">
    <text evidence="2">The sequence shown here is derived from an EMBL/GenBank/DDBJ whole genome shotgun (WGS) entry which is preliminary data.</text>
</comment>
<sequence>MVCKDDLLLLLTDIESQLDELEEIINVKVTEERNSLVNERKLKLAKAEKKYTKAETRVLLKMSLYGETSLDKAMNNLELSYKTT</sequence>
<dbReference type="AlphaFoldDB" id="A0A5D4KGV3"/>
<name>A0A5D4KGV3_9BACI</name>
<dbReference type="Proteomes" id="UP000323317">
    <property type="component" value="Unassembled WGS sequence"/>
</dbReference>
<proteinExistence type="predicted"/>
<accession>A0A5D4KGV3</accession>
<reference evidence="2 3" key="1">
    <citation type="submission" date="2019-08" db="EMBL/GenBank/DDBJ databases">
        <title>Bacillus genomes from the desert of Cuatro Cienegas, Coahuila.</title>
        <authorList>
            <person name="Olmedo-Alvarez G."/>
        </authorList>
    </citation>
    <scope>NUCLEOTIDE SEQUENCE [LARGE SCALE GENOMIC DNA]</scope>
    <source>
        <strain evidence="2 3">CH40_1T</strain>
    </source>
</reference>
<evidence type="ECO:0000313" key="2">
    <source>
        <dbReference type="EMBL" id="TYR76498.1"/>
    </source>
</evidence>
<protein>
    <submittedName>
        <fullName evidence="2">Uncharacterized protein</fullName>
    </submittedName>
</protein>
<evidence type="ECO:0000256" key="1">
    <source>
        <dbReference type="SAM" id="Coils"/>
    </source>
</evidence>
<organism evidence="2 3">
    <name type="scientific">Rossellomorea vietnamensis</name>
    <dbReference type="NCBI Taxonomy" id="218284"/>
    <lineage>
        <taxon>Bacteria</taxon>
        <taxon>Bacillati</taxon>
        <taxon>Bacillota</taxon>
        <taxon>Bacilli</taxon>
        <taxon>Bacillales</taxon>
        <taxon>Bacillaceae</taxon>
        <taxon>Rossellomorea</taxon>
    </lineage>
</organism>
<feature type="coiled-coil region" evidence="1">
    <location>
        <begin position="4"/>
        <end position="57"/>
    </location>
</feature>
<gene>
    <name evidence="2" type="ORF">FZC79_06340</name>
</gene>
<dbReference type="EMBL" id="VTEH01000003">
    <property type="protein sequence ID" value="TYR76498.1"/>
    <property type="molecule type" value="Genomic_DNA"/>
</dbReference>
<keyword evidence="1" id="KW-0175">Coiled coil</keyword>
<evidence type="ECO:0000313" key="3">
    <source>
        <dbReference type="Proteomes" id="UP000323317"/>
    </source>
</evidence>
<dbReference type="RefSeq" id="WP_148945988.1">
    <property type="nucleotide sequence ID" value="NZ_VTEH01000003.1"/>
</dbReference>